<dbReference type="PANTHER" id="PTHR10593:SF206">
    <property type="entry name" value="C2H2-TYPE DOMAIN-CONTAINING PROTEIN"/>
    <property type="match status" value="1"/>
</dbReference>
<dbReference type="PANTHER" id="PTHR10593">
    <property type="entry name" value="SERINE/THREONINE-PROTEIN KINASE RIO"/>
    <property type="match status" value="1"/>
</dbReference>
<keyword evidence="6" id="KW-0804">Transcription</keyword>
<protein>
    <recommendedName>
        <fullName evidence="9">C2H2-type domain-containing protein</fullName>
    </recommendedName>
</protein>
<dbReference type="Gene3D" id="3.30.160.60">
    <property type="entry name" value="Classic Zinc Finger"/>
    <property type="match status" value="2"/>
</dbReference>
<evidence type="ECO:0000313" key="10">
    <source>
        <dbReference type="EMBL" id="MED6122917.1"/>
    </source>
</evidence>
<evidence type="ECO:0000256" key="7">
    <source>
        <dbReference type="PROSITE-ProRule" id="PRU00042"/>
    </source>
</evidence>
<evidence type="ECO:0000259" key="9">
    <source>
        <dbReference type="PROSITE" id="PS50157"/>
    </source>
</evidence>
<feature type="compositionally biased region" description="Low complexity" evidence="8">
    <location>
        <begin position="1"/>
        <end position="13"/>
    </location>
</feature>
<dbReference type="Proteomes" id="UP001341840">
    <property type="component" value="Unassembled WGS sequence"/>
</dbReference>
<keyword evidence="5" id="KW-0805">Transcription regulation</keyword>
<dbReference type="InterPro" id="IPR055186">
    <property type="entry name" value="C2H2-2nd_BIRD-IDD"/>
</dbReference>
<keyword evidence="2" id="KW-0677">Repeat</keyword>
<dbReference type="Pfam" id="PF22992">
    <property type="entry name" value="C2CH-4th_BIRD-IDD"/>
    <property type="match status" value="1"/>
</dbReference>
<evidence type="ECO:0000256" key="4">
    <source>
        <dbReference type="ARBA" id="ARBA00022833"/>
    </source>
</evidence>
<organism evidence="10 11">
    <name type="scientific">Stylosanthes scabra</name>
    <dbReference type="NCBI Taxonomy" id="79078"/>
    <lineage>
        <taxon>Eukaryota</taxon>
        <taxon>Viridiplantae</taxon>
        <taxon>Streptophyta</taxon>
        <taxon>Embryophyta</taxon>
        <taxon>Tracheophyta</taxon>
        <taxon>Spermatophyta</taxon>
        <taxon>Magnoliopsida</taxon>
        <taxon>eudicotyledons</taxon>
        <taxon>Gunneridae</taxon>
        <taxon>Pentapetalae</taxon>
        <taxon>rosids</taxon>
        <taxon>fabids</taxon>
        <taxon>Fabales</taxon>
        <taxon>Fabaceae</taxon>
        <taxon>Papilionoideae</taxon>
        <taxon>50 kb inversion clade</taxon>
        <taxon>dalbergioids sensu lato</taxon>
        <taxon>Dalbergieae</taxon>
        <taxon>Pterocarpus clade</taxon>
        <taxon>Stylosanthes</taxon>
    </lineage>
</organism>
<dbReference type="PROSITE" id="PS50157">
    <property type="entry name" value="ZINC_FINGER_C2H2_2"/>
    <property type="match status" value="1"/>
</dbReference>
<keyword evidence="3 7" id="KW-0863">Zinc-finger</keyword>
<evidence type="ECO:0000256" key="5">
    <source>
        <dbReference type="ARBA" id="ARBA00023015"/>
    </source>
</evidence>
<feature type="region of interest" description="Disordered" evidence="8">
    <location>
        <begin position="463"/>
        <end position="484"/>
    </location>
</feature>
<dbReference type="SUPFAM" id="SSF57667">
    <property type="entry name" value="beta-beta-alpha zinc fingers"/>
    <property type="match status" value="1"/>
</dbReference>
<feature type="compositionally biased region" description="Polar residues" evidence="8">
    <location>
        <begin position="468"/>
        <end position="484"/>
    </location>
</feature>
<sequence length="484" mass="54000">MASASSEISASISLPSKKKRNQPGHPDPDAEVIALSPKSLLATNRFVCDVCNKGFQRDQNLQLHRRGHNLPWKLKQRSNKEVIRKKVYVCPEPTCVHHHPSRALGDLTGIKKHFCRKHGEKKWKCDKCSKRYAVHSDWKAHSKICGTREYKCDCGTIFSRRDSFIAHRAFCDALAQESSRTITTLFKPSSSSSSVKKELKDVNLRSENIIPSWFSYSTSVGVGGEASHHGRVAQNNNPPLLFSSQLPPPSSSSLSTIHHENPNPNNSLIFEGMAASNSATALLQQASEIGAKPYLHNAHHHHHAPESTTTLSSMPPISSSLSSVSGLLDMASREEIGTGTMFTRHHYQGFLESYESNNKGDDYEHTNKEASLVVHGDMMMDHHGTSTSFEEALMMRGMVNNNPKREDCDDNNNNYNKNNLDGLVSRSMGSHHGGFKDETRDFLGIGVFSQRDLFDISGLHHHHHHLDSSSYGNQQNQKQPPWRG</sequence>
<evidence type="ECO:0000256" key="3">
    <source>
        <dbReference type="ARBA" id="ARBA00022771"/>
    </source>
</evidence>
<gene>
    <name evidence="10" type="ORF">PIB30_044439</name>
</gene>
<dbReference type="Pfam" id="PF00096">
    <property type="entry name" value="zf-C2H2"/>
    <property type="match status" value="1"/>
</dbReference>
<dbReference type="InterPro" id="IPR031140">
    <property type="entry name" value="IDD1-16"/>
</dbReference>
<dbReference type="InterPro" id="IPR013087">
    <property type="entry name" value="Znf_C2H2_type"/>
</dbReference>
<dbReference type="InterPro" id="IPR036236">
    <property type="entry name" value="Znf_C2H2_sf"/>
</dbReference>
<comment type="caution">
    <text evidence="10">The sequence shown here is derived from an EMBL/GenBank/DDBJ whole genome shotgun (WGS) entry which is preliminary data.</text>
</comment>
<dbReference type="Pfam" id="PF22995">
    <property type="entry name" value="C2CH-3rd_BIRD-IDD"/>
    <property type="match status" value="1"/>
</dbReference>
<evidence type="ECO:0000256" key="6">
    <source>
        <dbReference type="ARBA" id="ARBA00023163"/>
    </source>
</evidence>
<feature type="region of interest" description="Disordered" evidence="8">
    <location>
        <begin position="1"/>
        <end position="31"/>
    </location>
</feature>
<proteinExistence type="predicted"/>
<keyword evidence="1" id="KW-0479">Metal-binding</keyword>
<keyword evidence="11" id="KW-1185">Reference proteome</keyword>
<keyword evidence="4" id="KW-0862">Zinc</keyword>
<feature type="domain" description="C2H2-type" evidence="9">
    <location>
        <begin position="46"/>
        <end position="68"/>
    </location>
</feature>
<evidence type="ECO:0000256" key="1">
    <source>
        <dbReference type="ARBA" id="ARBA00022723"/>
    </source>
</evidence>
<evidence type="ECO:0000256" key="2">
    <source>
        <dbReference type="ARBA" id="ARBA00022737"/>
    </source>
</evidence>
<evidence type="ECO:0000256" key="8">
    <source>
        <dbReference type="SAM" id="MobiDB-lite"/>
    </source>
</evidence>
<dbReference type="InterPro" id="IPR055185">
    <property type="entry name" value="C2CH-4th_BIRD-IDD"/>
</dbReference>
<accession>A0ABU6RFV2</accession>
<dbReference type="SMART" id="SM00355">
    <property type="entry name" value="ZnF_C2H2"/>
    <property type="match status" value="2"/>
</dbReference>
<dbReference type="PROSITE" id="PS00028">
    <property type="entry name" value="ZINC_FINGER_C2H2_1"/>
    <property type="match status" value="1"/>
</dbReference>
<name>A0ABU6RFV2_9FABA</name>
<dbReference type="Pfam" id="PF22996">
    <property type="entry name" value="C2H2-2nd_BIRD-IDD"/>
    <property type="match status" value="1"/>
</dbReference>
<evidence type="ECO:0000313" key="11">
    <source>
        <dbReference type="Proteomes" id="UP001341840"/>
    </source>
</evidence>
<dbReference type="InterPro" id="IPR055187">
    <property type="entry name" value="C2CH-3rd_BIRD-IDD"/>
</dbReference>
<reference evidence="10 11" key="1">
    <citation type="journal article" date="2023" name="Plants (Basel)">
        <title>Bridging the Gap: Combining Genomics and Transcriptomics Approaches to Understand Stylosanthes scabra, an Orphan Legume from the Brazilian Caatinga.</title>
        <authorList>
            <person name="Ferreira-Neto J.R.C."/>
            <person name="da Silva M.D."/>
            <person name="Binneck E."/>
            <person name="de Melo N.F."/>
            <person name="da Silva R.H."/>
            <person name="de Melo A.L.T.M."/>
            <person name="Pandolfi V."/>
            <person name="Bustamante F.O."/>
            <person name="Brasileiro-Vidal A.C."/>
            <person name="Benko-Iseppon A.M."/>
        </authorList>
    </citation>
    <scope>NUCLEOTIDE SEQUENCE [LARGE SCALE GENOMIC DNA]</scope>
    <source>
        <tissue evidence="10">Leaves</tissue>
    </source>
</reference>
<dbReference type="EMBL" id="JASCZI010030473">
    <property type="protein sequence ID" value="MED6122917.1"/>
    <property type="molecule type" value="Genomic_DNA"/>
</dbReference>